<evidence type="ECO:0000259" key="7">
    <source>
        <dbReference type="PROSITE" id="PS50089"/>
    </source>
</evidence>
<dbReference type="Pfam" id="PF13639">
    <property type="entry name" value="zf-RING_2"/>
    <property type="match status" value="1"/>
</dbReference>
<dbReference type="SMART" id="SM00290">
    <property type="entry name" value="ZnF_UBP"/>
    <property type="match status" value="1"/>
</dbReference>
<keyword evidence="5" id="KW-0175">Coiled coil</keyword>
<dbReference type="InterPro" id="IPR011422">
    <property type="entry name" value="BRAP2/ETP1_RRM"/>
</dbReference>
<dbReference type="GO" id="GO:0007265">
    <property type="term" value="P:Ras protein signal transduction"/>
    <property type="evidence" value="ECO:0007669"/>
    <property type="project" value="TreeGrafter"/>
</dbReference>
<dbReference type="GO" id="GO:0008270">
    <property type="term" value="F:zinc ion binding"/>
    <property type="evidence" value="ECO:0007669"/>
    <property type="project" value="UniProtKB-KW"/>
</dbReference>
<dbReference type="CDD" id="cd16457">
    <property type="entry name" value="RING-H2_BRAP2"/>
    <property type="match status" value="1"/>
</dbReference>
<dbReference type="GO" id="GO:0005737">
    <property type="term" value="C:cytoplasm"/>
    <property type="evidence" value="ECO:0007669"/>
    <property type="project" value="TreeGrafter"/>
</dbReference>
<dbReference type="EMBL" id="BLXT01001347">
    <property type="protein sequence ID" value="GFN84785.1"/>
    <property type="molecule type" value="Genomic_DNA"/>
</dbReference>
<keyword evidence="1" id="KW-0479">Metal-binding</keyword>
<dbReference type="InterPro" id="IPR034932">
    <property type="entry name" value="BRAP2_RRM"/>
</dbReference>
<keyword evidence="2 4" id="KW-0863">Zinc-finger</keyword>
<dbReference type="CDD" id="cd12718">
    <property type="entry name" value="RRM_BRAP2"/>
    <property type="match status" value="1"/>
</dbReference>
<feature type="compositionally biased region" description="Polar residues" evidence="6">
    <location>
        <begin position="216"/>
        <end position="227"/>
    </location>
</feature>
<feature type="region of interest" description="Disordered" evidence="6">
    <location>
        <begin position="45"/>
        <end position="86"/>
    </location>
</feature>
<reference evidence="9 10" key="1">
    <citation type="journal article" date="2021" name="Elife">
        <title>Chloroplast acquisition without the gene transfer in kleptoplastic sea slugs, Plakobranchus ocellatus.</title>
        <authorList>
            <person name="Maeda T."/>
            <person name="Takahashi S."/>
            <person name="Yoshida T."/>
            <person name="Shimamura S."/>
            <person name="Takaki Y."/>
            <person name="Nagai Y."/>
            <person name="Toyoda A."/>
            <person name="Suzuki Y."/>
            <person name="Arimoto A."/>
            <person name="Ishii H."/>
            <person name="Satoh N."/>
            <person name="Nishiyama T."/>
            <person name="Hasebe M."/>
            <person name="Maruyama T."/>
            <person name="Minagawa J."/>
            <person name="Obokata J."/>
            <person name="Shigenobu S."/>
        </authorList>
    </citation>
    <scope>NUCLEOTIDE SEQUENCE [LARGE SCALE GENOMIC DNA]</scope>
</reference>
<dbReference type="PANTHER" id="PTHR24007">
    <property type="entry name" value="BRCA1-ASSOCIATED PROTEIN"/>
    <property type="match status" value="1"/>
</dbReference>
<evidence type="ECO:0000313" key="9">
    <source>
        <dbReference type="EMBL" id="GFN84785.1"/>
    </source>
</evidence>
<keyword evidence="3" id="KW-0862">Zinc</keyword>
<proteinExistence type="predicted"/>
<dbReference type="Pfam" id="PF02148">
    <property type="entry name" value="zf-UBP"/>
    <property type="match status" value="1"/>
</dbReference>
<evidence type="ECO:0000313" key="10">
    <source>
        <dbReference type="Proteomes" id="UP000735302"/>
    </source>
</evidence>
<evidence type="ECO:0000256" key="4">
    <source>
        <dbReference type="PROSITE-ProRule" id="PRU00502"/>
    </source>
</evidence>
<dbReference type="InterPro" id="IPR001607">
    <property type="entry name" value="Znf_UBP"/>
</dbReference>
<dbReference type="FunFam" id="3.30.40.10:FF:000159">
    <property type="entry name" value="BRCA1-associated protein-like"/>
    <property type="match status" value="1"/>
</dbReference>
<evidence type="ECO:0000256" key="3">
    <source>
        <dbReference type="ARBA" id="ARBA00022833"/>
    </source>
</evidence>
<accession>A0AAV3YBS8</accession>
<protein>
    <submittedName>
        <fullName evidence="9">Brca1-associated protein</fullName>
    </submittedName>
</protein>
<dbReference type="InterPro" id="IPR047243">
    <property type="entry name" value="RING-H2_BRAP2"/>
</dbReference>
<feature type="region of interest" description="Disordered" evidence="6">
    <location>
        <begin position="136"/>
        <end position="227"/>
    </location>
</feature>
<evidence type="ECO:0000256" key="1">
    <source>
        <dbReference type="ARBA" id="ARBA00022723"/>
    </source>
</evidence>
<evidence type="ECO:0000259" key="8">
    <source>
        <dbReference type="PROSITE" id="PS50271"/>
    </source>
</evidence>
<dbReference type="Pfam" id="PF07576">
    <property type="entry name" value="BRAP2"/>
    <property type="match status" value="1"/>
</dbReference>
<feature type="coiled-coil region" evidence="5">
    <location>
        <begin position="524"/>
        <end position="614"/>
    </location>
</feature>
<evidence type="ECO:0000256" key="2">
    <source>
        <dbReference type="ARBA" id="ARBA00022771"/>
    </source>
</evidence>
<gene>
    <name evidence="9" type="ORF">PoB_001129100</name>
</gene>
<organism evidence="9 10">
    <name type="scientific">Plakobranchus ocellatus</name>
    <dbReference type="NCBI Taxonomy" id="259542"/>
    <lineage>
        <taxon>Eukaryota</taxon>
        <taxon>Metazoa</taxon>
        <taxon>Spiralia</taxon>
        <taxon>Lophotrochozoa</taxon>
        <taxon>Mollusca</taxon>
        <taxon>Gastropoda</taxon>
        <taxon>Heterobranchia</taxon>
        <taxon>Euthyneura</taxon>
        <taxon>Panpulmonata</taxon>
        <taxon>Sacoglossa</taxon>
        <taxon>Placobranchoidea</taxon>
        <taxon>Plakobranchidae</taxon>
        <taxon>Plakobranchus</taxon>
    </lineage>
</organism>
<dbReference type="GO" id="GO:0016567">
    <property type="term" value="P:protein ubiquitination"/>
    <property type="evidence" value="ECO:0007669"/>
    <property type="project" value="TreeGrafter"/>
</dbReference>
<evidence type="ECO:0000256" key="6">
    <source>
        <dbReference type="SAM" id="MobiDB-lite"/>
    </source>
</evidence>
<comment type="caution">
    <text evidence="9">The sequence shown here is derived from an EMBL/GenBank/DDBJ whole genome shotgun (WGS) entry which is preliminary data.</text>
</comment>
<dbReference type="PROSITE" id="PS50089">
    <property type="entry name" value="ZF_RING_2"/>
    <property type="match status" value="1"/>
</dbReference>
<dbReference type="SUPFAM" id="SSF57850">
    <property type="entry name" value="RING/U-box"/>
    <property type="match status" value="2"/>
</dbReference>
<dbReference type="Proteomes" id="UP000735302">
    <property type="component" value="Unassembled WGS sequence"/>
</dbReference>
<name>A0AAV3YBS8_9GAST</name>
<sequence length="665" mass="74566">MVILRLEIALDAPAPQFFQSYIANSVESRGTNKFKTYASVAKGAHQTSHSSVLKEKTDSEPQNSSGKSLAVQDPGRSHPITGIQQYSSNQESCLEVSAIKTKNDKCRGQRVLTDIQIELITKEVLDNVIMASESPRQNWAEVAEPSTSRAASEGRQSPCGDEENSEDVNSTGGFQVFSRRRGTKSEPDERVTVASSSGISGTGTTQYQGGSRPKSHSPTSKMPTTISFVSGNPTVELTKGILHIYKDSQMTALDKDISRSEMLCMLGVPASYTIHDLISFMAPMGDYVSFMQVLRDAFPNQYLLLVKFKDQVSADEFYSYFNNRPYNSIEPDICHLVYVGKVEIINESEGASLPFLDMTELPNCPVCLERMEESVDGILTILCNHAFHTHCLAQWGDTSCPVCRYCQTPEEVADQRCMNCGSHESLWICLICGNVGCGRYVGLHAYKHFQDTNHTYAMQLGTNRVWDYAGDNYVHRLAQNKSDGKLVQVDEGGNEIQEEKLDSITLEYTYLLTTQLESQRLYFMEQIAEAVKDVEAKHAESTQRWEQEKLEREQAECKLAELTREKQSLEKKYNQLHARTAKVLMELQEERQLNKCLQENQQLWQGKVAALEERLKSSSETRDKPCNLCVYPASHIILTCDSTIVDVSSLVQTSYETLSSIKQAH</sequence>
<dbReference type="Gene3D" id="3.30.40.10">
    <property type="entry name" value="Zinc/RING finger domain, C3HC4 (zinc finger)"/>
    <property type="match status" value="2"/>
</dbReference>
<feature type="domain" description="UBP-type" evidence="8">
    <location>
        <begin position="401"/>
        <end position="493"/>
    </location>
</feature>
<dbReference type="PANTHER" id="PTHR24007:SF7">
    <property type="entry name" value="BRCA1-ASSOCIATED PROTEIN"/>
    <property type="match status" value="1"/>
</dbReference>
<dbReference type="InterPro" id="IPR013083">
    <property type="entry name" value="Znf_RING/FYVE/PHD"/>
</dbReference>
<evidence type="ECO:0000256" key="5">
    <source>
        <dbReference type="SAM" id="Coils"/>
    </source>
</evidence>
<feature type="compositionally biased region" description="Low complexity" evidence="6">
    <location>
        <begin position="195"/>
        <end position="211"/>
    </location>
</feature>
<dbReference type="AlphaFoldDB" id="A0AAV3YBS8"/>
<dbReference type="GO" id="GO:0061630">
    <property type="term" value="F:ubiquitin protein ligase activity"/>
    <property type="evidence" value="ECO:0007669"/>
    <property type="project" value="TreeGrafter"/>
</dbReference>
<dbReference type="SMART" id="SM00184">
    <property type="entry name" value="RING"/>
    <property type="match status" value="1"/>
</dbReference>
<feature type="domain" description="RING-type" evidence="7">
    <location>
        <begin position="364"/>
        <end position="404"/>
    </location>
</feature>
<dbReference type="PROSITE" id="PS50271">
    <property type="entry name" value="ZF_UBP"/>
    <property type="match status" value="1"/>
</dbReference>
<keyword evidence="10" id="KW-1185">Reference proteome</keyword>
<dbReference type="InterPro" id="IPR001841">
    <property type="entry name" value="Znf_RING"/>
</dbReference>